<protein>
    <submittedName>
        <fullName evidence="1">Uncharacterized protein</fullName>
    </submittedName>
</protein>
<proteinExistence type="predicted"/>
<evidence type="ECO:0000313" key="1">
    <source>
        <dbReference type="EMBL" id="PKR56357.1"/>
    </source>
</evidence>
<gene>
    <name evidence="1" type="ORF">COO92_21365</name>
</gene>
<dbReference type="AlphaFoldDB" id="A0A2N3L0U0"/>
<keyword evidence="2" id="KW-1185">Reference proteome</keyword>
<accession>A0A2N3L0U0</accession>
<reference evidence="1 2" key="1">
    <citation type="submission" date="2017-09" db="EMBL/GenBank/DDBJ databases">
        <title>Biodiversity and function of Thalassospira species in the particle-attached aromatic-hydrocarbon-degrading consortia from the surface seawater of the China South Sea.</title>
        <authorList>
            <person name="Dong C."/>
            <person name="Lai Q."/>
            <person name="Shao Z."/>
        </authorList>
    </citation>
    <scope>NUCLEOTIDE SEQUENCE [LARGE SCALE GENOMIC DNA]</scope>
    <source>
        <strain evidence="1 2">139Z-12</strain>
    </source>
</reference>
<dbReference type="Proteomes" id="UP000233332">
    <property type="component" value="Unassembled WGS sequence"/>
</dbReference>
<dbReference type="EMBL" id="NXGX01000015">
    <property type="protein sequence ID" value="PKR56357.1"/>
    <property type="molecule type" value="Genomic_DNA"/>
</dbReference>
<sequence length="60" mass="6626">MIRLTPEQRKAFDKALINGSRLVGKGRLVCANEAYDRAASDDDKNAPRFISCPCPKCSVQ</sequence>
<comment type="caution">
    <text evidence="1">The sequence shown here is derived from an EMBL/GenBank/DDBJ whole genome shotgun (WGS) entry which is preliminary data.</text>
</comment>
<organism evidence="1 2">
    <name type="scientific">Thalassospira lohafexi</name>
    <dbReference type="NCBI Taxonomy" id="744227"/>
    <lineage>
        <taxon>Bacteria</taxon>
        <taxon>Pseudomonadati</taxon>
        <taxon>Pseudomonadota</taxon>
        <taxon>Alphaproteobacteria</taxon>
        <taxon>Rhodospirillales</taxon>
        <taxon>Thalassospiraceae</taxon>
        <taxon>Thalassospira</taxon>
    </lineage>
</organism>
<name>A0A2N3L0U0_9PROT</name>
<evidence type="ECO:0000313" key="2">
    <source>
        <dbReference type="Proteomes" id="UP000233332"/>
    </source>
</evidence>